<keyword evidence="3" id="KW-0804">Transcription</keyword>
<dbReference type="PANTHER" id="PTHR43130">
    <property type="entry name" value="ARAC-FAMILY TRANSCRIPTIONAL REGULATOR"/>
    <property type="match status" value="1"/>
</dbReference>
<dbReference type="SMART" id="SM00342">
    <property type="entry name" value="HTH_ARAC"/>
    <property type="match status" value="1"/>
</dbReference>
<sequence length="326" mass="35303">MTSSEPKNVQRIGFVLVPNFALMSYASATEPLRAANLIAGTDLYDMCPLSFDGASVKSSSGLSVQCEALLAAGERCHTIFVCAGGGPQDWGVAEHSYGLLRRLARQGVRIGGISSGAYLLAAAGLLNNRDFTIHWEHATVLKEAFGHLSPRQARFVIDGDRITCAGGVAPLDMMHAMISDRMGAHFARRVSDWYLHTAVAEPGAPQRGSTAERFGTHHPALLTVLEKMEATIENPLDRQTMAKLAGTSARHLDRLFASHLKKSFLETYRAIRLDHARRLLEQSALSLAEVAFATGFSSVGHFSGCFKAHFGQSPNVLRAKISSELK</sequence>
<proteinExistence type="predicted"/>
<dbReference type="InterPro" id="IPR009057">
    <property type="entry name" value="Homeodomain-like_sf"/>
</dbReference>
<name>A0A4S3ZS66_9HYPH</name>
<dbReference type="PROSITE" id="PS01124">
    <property type="entry name" value="HTH_ARAC_FAMILY_2"/>
    <property type="match status" value="1"/>
</dbReference>
<dbReference type="InterPro" id="IPR002818">
    <property type="entry name" value="DJ-1/PfpI"/>
</dbReference>
<comment type="caution">
    <text evidence="5">The sequence shown here is derived from an EMBL/GenBank/DDBJ whole genome shotgun (WGS) entry which is preliminary data.</text>
</comment>
<reference evidence="5 6" key="1">
    <citation type="submission" date="2019-04" db="EMBL/GenBank/DDBJ databases">
        <title>Rhizobium terrae sp. nov., isolated from a paddy soil.</title>
        <authorList>
            <person name="Lin S.-Y."/>
            <person name="Hameed A."/>
            <person name="Huang H.-I."/>
            <person name="Young C.-C."/>
        </authorList>
    </citation>
    <scope>NUCLEOTIDE SEQUENCE [LARGE SCALE GENOMIC DNA]</scope>
    <source>
        <strain evidence="5 6">CC-HIH110</strain>
    </source>
</reference>
<keyword evidence="2" id="KW-0238">DNA-binding</keyword>
<gene>
    <name evidence="5" type="ORF">E6C51_15975</name>
</gene>
<dbReference type="InterPro" id="IPR018062">
    <property type="entry name" value="HTH_AraC-typ_CS"/>
</dbReference>
<protein>
    <submittedName>
        <fullName evidence="5">GlxA family transcriptional regulator</fullName>
    </submittedName>
</protein>
<evidence type="ECO:0000256" key="2">
    <source>
        <dbReference type="ARBA" id="ARBA00023125"/>
    </source>
</evidence>
<evidence type="ECO:0000313" key="5">
    <source>
        <dbReference type="EMBL" id="THF48392.1"/>
    </source>
</evidence>
<dbReference type="AlphaFoldDB" id="A0A4S3ZS66"/>
<dbReference type="Proteomes" id="UP000310754">
    <property type="component" value="Unassembled WGS sequence"/>
</dbReference>
<dbReference type="GO" id="GO:0003700">
    <property type="term" value="F:DNA-binding transcription factor activity"/>
    <property type="evidence" value="ECO:0007669"/>
    <property type="project" value="InterPro"/>
</dbReference>
<dbReference type="Pfam" id="PF12833">
    <property type="entry name" value="HTH_18"/>
    <property type="match status" value="1"/>
</dbReference>
<dbReference type="EMBL" id="SSOA01000009">
    <property type="protein sequence ID" value="THF48392.1"/>
    <property type="molecule type" value="Genomic_DNA"/>
</dbReference>
<evidence type="ECO:0000313" key="6">
    <source>
        <dbReference type="Proteomes" id="UP000310754"/>
    </source>
</evidence>
<dbReference type="Gene3D" id="3.40.50.880">
    <property type="match status" value="1"/>
</dbReference>
<dbReference type="SUPFAM" id="SSF46689">
    <property type="entry name" value="Homeodomain-like"/>
    <property type="match status" value="1"/>
</dbReference>
<dbReference type="GO" id="GO:0043565">
    <property type="term" value="F:sequence-specific DNA binding"/>
    <property type="evidence" value="ECO:0007669"/>
    <property type="project" value="InterPro"/>
</dbReference>
<dbReference type="InterPro" id="IPR018060">
    <property type="entry name" value="HTH_AraC"/>
</dbReference>
<dbReference type="InterPro" id="IPR029062">
    <property type="entry name" value="Class_I_gatase-like"/>
</dbReference>
<dbReference type="PROSITE" id="PS00041">
    <property type="entry name" value="HTH_ARAC_FAMILY_1"/>
    <property type="match status" value="1"/>
</dbReference>
<keyword evidence="1" id="KW-0805">Transcription regulation</keyword>
<dbReference type="PANTHER" id="PTHR43130:SF3">
    <property type="entry name" value="HTH-TYPE TRANSCRIPTIONAL REGULATOR RV1931C"/>
    <property type="match status" value="1"/>
</dbReference>
<dbReference type="SUPFAM" id="SSF52317">
    <property type="entry name" value="Class I glutamine amidotransferase-like"/>
    <property type="match status" value="1"/>
</dbReference>
<accession>A0A4S3ZS66</accession>
<dbReference type="InterPro" id="IPR052158">
    <property type="entry name" value="INH-QAR"/>
</dbReference>
<evidence type="ECO:0000256" key="1">
    <source>
        <dbReference type="ARBA" id="ARBA00023015"/>
    </source>
</evidence>
<evidence type="ECO:0000256" key="3">
    <source>
        <dbReference type="ARBA" id="ARBA00023163"/>
    </source>
</evidence>
<organism evidence="5 6">
    <name type="scientific">Allorhizobium terrae</name>
    <dbReference type="NCBI Taxonomy" id="1848972"/>
    <lineage>
        <taxon>Bacteria</taxon>
        <taxon>Pseudomonadati</taxon>
        <taxon>Pseudomonadota</taxon>
        <taxon>Alphaproteobacteria</taxon>
        <taxon>Hyphomicrobiales</taxon>
        <taxon>Rhizobiaceae</taxon>
        <taxon>Rhizobium/Agrobacterium group</taxon>
        <taxon>Allorhizobium</taxon>
    </lineage>
</organism>
<dbReference type="Gene3D" id="1.10.10.60">
    <property type="entry name" value="Homeodomain-like"/>
    <property type="match status" value="1"/>
</dbReference>
<dbReference type="Pfam" id="PF01965">
    <property type="entry name" value="DJ-1_PfpI"/>
    <property type="match status" value="1"/>
</dbReference>
<dbReference type="RefSeq" id="WP_190236695.1">
    <property type="nucleotide sequence ID" value="NZ_SSOA01000009.1"/>
</dbReference>
<evidence type="ECO:0000259" key="4">
    <source>
        <dbReference type="PROSITE" id="PS01124"/>
    </source>
</evidence>
<feature type="domain" description="HTH araC/xylS-type" evidence="4">
    <location>
        <begin position="222"/>
        <end position="320"/>
    </location>
</feature>
<keyword evidence="6" id="KW-1185">Reference proteome</keyword>
<dbReference type="CDD" id="cd03136">
    <property type="entry name" value="GATase1_AraC_ArgR_like"/>
    <property type="match status" value="1"/>
</dbReference>